<comment type="caution">
    <text evidence="2">The sequence shown here is derived from an EMBL/GenBank/DDBJ whole genome shotgun (WGS) entry which is preliminary data.</text>
</comment>
<keyword evidence="1" id="KW-0472">Membrane</keyword>
<accession>A0A2T5I1F9</accession>
<dbReference type="AlphaFoldDB" id="A0A2T5I1F9"/>
<organism evidence="2 3">
    <name type="scientific">Nitrosospira multiformis</name>
    <dbReference type="NCBI Taxonomy" id="1231"/>
    <lineage>
        <taxon>Bacteria</taxon>
        <taxon>Pseudomonadati</taxon>
        <taxon>Pseudomonadota</taxon>
        <taxon>Betaproteobacteria</taxon>
        <taxon>Nitrosomonadales</taxon>
        <taxon>Nitrosomonadaceae</taxon>
        <taxon>Nitrosospira</taxon>
    </lineage>
</organism>
<proteinExistence type="predicted"/>
<evidence type="ECO:0000313" key="3">
    <source>
        <dbReference type="Proteomes" id="UP000244152"/>
    </source>
</evidence>
<name>A0A2T5I1F9_9PROT</name>
<evidence type="ECO:0000256" key="1">
    <source>
        <dbReference type="SAM" id="Phobius"/>
    </source>
</evidence>
<dbReference type="EMBL" id="QAOK01000049">
    <property type="protein sequence ID" value="PTQ77646.1"/>
    <property type="molecule type" value="Genomic_DNA"/>
</dbReference>
<reference evidence="2 3" key="1">
    <citation type="submission" date="2018-04" db="EMBL/GenBank/DDBJ databases">
        <title>Active sludge and wastewater microbial communities from Klosterneuburg, Austria.</title>
        <authorList>
            <person name="Wagner M."/>
        </authorList>
    </citation>
    <scope>NUCLEOTIDE SEQUENCE [LARGE SCALE GENOMIC DNA]</scope>
    <source>
        <strain evidence="2 3">Nl12</strain>
    </source>
</reference>
<evidence type="ECO:0000313" key="2">
    <source>
        <dbReference type="EMBL" id="PTQ77646.1"/>
    </source>
</evidence>
<keyword evidence="1" id="KW-1133">Transmembrane helix</keyword>
<sequence length="52" mass="5854">SLQNLVPVLRYPYKMVFNLKNCMTALSIIHAAPPFVQLIIFAAKADRLKPVV</sequence>
<protein>
    <submittedName>
        <fullName evidence="2">Uncharacterized protein</fullName>
    </submittedName>
</protein>
<gene>
    <name evidence="2" type="ORF">C8R21_1491</name>
</gene>
<keyword evidence="1" id="KW-0812">Transmembrane</keyword>
<dbReference type="Proteomes" id="UP000244152">
    <property type="component" value="Unassembled WGS sequence"/>
</dbReference>
<feature type="non-terminal residue" evidence="2">
    <location>
        <position position="1"/>
    </location>
</feature>
<feature type="transmembrane region" description="Helical" evidence="1">
    <location>
        <begin position="23"/>
        <end position="43"/>
    </location>
</feature>